<evidence type="ECO:0000313" key="2">
    <source>
        <dbReference type="Proteomes" id="UP000195402"/>
    </source>
</evidence>
<dbReference type="EMBL" id="MVGT01003364">
    <property type="protein sequence ID" value="OVA04151.1"/>
    <property type="molecule type" value="Genomic_DNA"/>
</dbReference>
<dbReference type="InterPro" id="IPR053223">
    <property type="entry name" value="Prob_Methyltransferase"/>
</dbReference>
<evidence type="ECO:0000313" key="1">
    <source>
        <dbReference type="EMBL" id="OVA04151.1"/>
    </source>
</evidence>
<sequence length="129" mass="14979">MSYNINGSCPDDELLAQKLLLRGCEPLPRRRCRPTAPPDYIEPYPIPQSFWSILSDNSIVWTTYSCKNYSCLVNRKRNQKGFEDCKDCFDLNGVEKIHWTPSYKRSSLDFSIDKVLVVKKQGTIRIELD</sequence>
<gene>
    <name evidence="1" type="ORF">BVC80_1179g2</name>
</gene>
<dbReference type="PANTHER" id="PTHR44067:SF7">
    <property type="entry name" value="METHYLTRANSFERASE TYPE 11 DOMAIN-CONTAINING PROTEIN"/>
    <property type="match status" value="1"/>
</dbReference>
<dbReference type="OMA" id="HSANECE"/>
<dbReference type="AlphaFoldDB" id="A0A200Q102"/>
<dbReference type="PANTHER" id="PTHR44067">
    <property type="entry name" value="S-ADENOSYL-L-METHIONINE-DEPENDENT METHYLTRANSFERASE SUPERFAMILY PROTEIN-RELATED"/>
    <property type="match status" value="1"/>
</dbReference>
<proteinExistence type="predicted"/>
<dbReference type="InParanoid" id="A0A200Q102"/>
<dbReference type="STRING" id="56857.A0A200Q102"/>
<organism evidence="1 2">
    <name type="scientific">Macleaya cordata</name>
    <name type="common">Five-seeded plume-poppy</name>
    <name type="synonym">Bocconia cordata</name>
    <dbReference type="NCBI Taxonomy" id="56857"/>
    <lineage>
        <taxon>Eukaryota</taxon>
        <taxon>Viridiplantae</taxon>
        <taxon>Streptophyta</taxon>
        <taxon>Embryophyta</taxon>
        <taxon>Tracheophyta</taxon>
        <taxon>Spermatophyta</taxon>
        <taxon>Magnoliopsida</taxon>
        <taxon>Ranunculales</taxon>
        <taxon>Papaveraceae</taxon>
        <taxon>Papaveroideae</taxon>
        <taxon>Macleaya</taxon>
    </lineage>
</organism>
<reference evidence="1 2" key="1">
    <citation type="journal article" date="2017" name="Mol. Plant">
        <title>The Genome of Medicinal Plant Macleaya cordata Provides New Insights into Benzylisoquinoline Alkaloids Metabolism.</title>
        <authorList>
            <person name="Liu X."/>
            <person name="Liu Y."/>
            <person name="Huang P."/>
            <person name="Ma Y."/>
            <person name="Qing Z."/>
            <person name="Tang Q."/>
            <person name="Cao H."/>
            <person name="Cheng P."/>
            <person name="Zheng Y."/>
            <person name="Yuan Z."/>
            <person name="Zhou Y."/>
            <person name="Liu J."/>
            <person name="Tang Z."/>
            <person name="Zhuo Y."/>
            <person name="Zhang Y."/>
            <person name="Yu L."/>
            <person name="Huang J."/>
            <person name="Yang P."/>
            <person name="Peng Q."/>
            <person name="Zhang J."/>
            <person name="Jiang W."/>
            <person name="Zhang Z."/>
            <person name="Lin K."/>
            <person name="Ro D.K."/>
            <person name="Chen X."/>
            <person name="Xiong X."/>
            <person name="Shang Y."/>
            <person name="Huang S."/>
            <person name="Zeng J."/>
        </authorList>
    </citation>
    <scope>NUCLEOTIDE SEQUENCE [LARGE SCALE GENOMIC DNA]</scope>
    <source>
        <strain evidence="2">cv. BLH2017</strain>
        <tissue evidence="1">Root</tissue>
    </source>
</reference>
<keyword evidence="2" id="KW-1185">Reference proteome</keyword>
<accession>A0A200Q102</accession>
<comment type="caution">
    <text evidence="1">The sequence shown here is derived from an EMBL/GenBank/DDBJ whole genome shotgun (WGS) entry which is preliminary data.</text>
</comment>
<protein>
    <submittedName>
        <fullName evidence="1">Uncharacterized protein</fullName>
    </submittedName>
</protein>
<dbReference type="Proteomes" id="UP000195402">
    <property type="component" value="Unassembled WGS sequence"/>
</dbReference>
<dbReference type="OrthoDB" id="2013972at2759"/>
<name>A0A200Q102_MACCD</name>